<evidence type="ECO:0000313" key="1">
    <source>
        <dbReference type="EMBL" id="EDG1032617.1"/>
    </source>
</evidence>
<feature type="non-terminal residue" evidence="1">
    <location>
        <position position="1"/>
    </location>
</feature>
<sequence>DKVNWVQGDTTYTVASADTLPSTIYARMRYLDSDELAEESSWKETSARLAAAKPKRLSVSVTGVSKVEVGQKVTLEGKFTNPNSKYQNGNNVVEEWKTPDGQTFKGSTLSVTLTEQMLDKQGYAAFEYSAWLADNKENTVSTRRVSVKSWVYKFPEMKISSKLKYDMAPTTLRVALSGIKDGDYPGVTYSREWIYDKENLVITKDEGDTKEFTIENPGKYTLMVVFKDNRNNEQRIENTFVVDEQTPMNVEMTPKFSNKYMRAPLDVTLRSNIKLSHSADSIDTVTYKVNGEVIPSGKNYWAQLISGLKEKKYEITIDVVSKLGQRGSASVEFDVVKNAVPNCTLSYTETNLSWSFTNKCDDTDGKMVRYEWFINGELRNVFGSTATLSKNLNRGKQDIKVIAYDDSGDFATQHVTVFGPAEEASKSENTVSIPSSE</sequence>
<protein>
    <submittedName>
        <fullName evidence="1">Uncharacterized protein</fullName>
    </submittedName>
</protein>
<reference evidence="1" key="1">
    <citation type="submission" date="2018-07" db="EMBL/GenBank/DDBJ databases">
        <authorList>
            <consortium name="NARMS: The National Antimicrobial Resistance Monitoring System"/>
        </authorList>
    </citation>
    <scope>NUCLEOTIDE SEQUENCE</scope>
    <source>
        <strain evidence="1">FSIS1710719</strain>
    </source>
</reference>
<accession>A0A629W5K8</accession>
<dbReference type="EMBL" id="AAMCZO010000076">
    <property type="protein sequence ID" value="EDG1032617.1"/>
    <property type="molecule type" value="Genomic_DNA"/>
</dbReference>
<organism evidence="1">
    <name type="scientific">Salmonella enterica subsp. enterica serovar Kentucky</name>
    <dbReference type="NCBI Taxonomy" id="192955"/>
    <lineage>
        <taxon>Bacteria</taxon>
        <taxon>Pseudomonadati</taxon>
        <taxon>Pseudomonadota</taxon>
        <taxon>Gammaproteobacteria</taxon>
        <taxon>Enterobacterales</taxon>
        <taxon>Enterobacteriaceae</taxon>
        <taxon>Salmonella</taxon>
    </lineage>
</organism>
<name>A0A629W5K8_SALET</name>
<dbReference type="AlphaFoldDB" id="A0A629W5K8"/>
<gene>
    <name evidence="1" type="ORF">B6C64_24330</name>
</gene>
<comment type="caution">
    <text evidence="1">The sequence shown here is derived from an EMBL/GenBank/DDBJ whole genome shotgun (WGS) entry which is preliminary data.</text>
</comment>
<proteinExistence type="predicted"/>